<dbReference type="InterPro" id="IPR029044">
    <property type="entry name" value="Nucleotide-diphossugar_trans"/>
</dbReference>
<protein>
    <submittedName>
        <fullName evidence="2">Glycosyl transferase family 2</fullName>
    </submittedName>
</protein>
<sequence>MSKSVSIVICTYNGSKYLSQQLDSIFAQTYPLHEVIVQDDGSTDDTWNIIEKYANKFPQMRIYRNKEKQGINANFLSAMQHATGDYIAIADQDDIWEHNKIEIQIKAIGDSLLCSGHSRPFSNDNSFTYFDNRHRNVSIFRMLFLCLPGHTLLFKRKLLSMLPPINNSFYNVSLYDAALSITAAAHESIIYVDKVIVNFRRHAKAATYTDYHKSLPSWRNAITELIWSLKHYHKMRKIVLPIFKGKLSLIEYLEKDIQTVQLRDAKKIMYLECKHNFLSLIRLQILFIKHHRDLFHTKGSSIIKILRAILYPFMQLYMYRNIFYNKDKSL</sequence>
<evidence type="ECO:0000259" key="1">
    <source>
        <dbReference type="Pfam" id="PF00535"/>
    </source>
</evidence>
<keyword evidence="2" id="KW-0808">Transferase</keyword>
<dbReference type="InterPro" id="IPR001173">
    <property type="entry name" value="Glyco_trans_2-like"/>
</dbReference>
<keyword evidence="3" id="KW-1185">Reference proteome</keyword>
<evidence type="ECO:0000313" key="2">
    <source>
        <dbReference type="EMBL" id="KGF53374.1"/>
    </source>
</evidence>
<dbReference type="Proteomes" id="UP000029614">
    <property type="component" value="Unassembled WGS sequence"/>
</dbReference>
<dbReference type="PANTHER" id="PTHR22916">
    <property type="entry name" value="GLYCOSYLTRANSFERASE"/>
    <property type="match status" value="1"/>
</dbReference>
<reference evidence="2 3" key="1">
    <citation type="submission" date="2014-07" db="EMBL/GenBank/DDBJ databases">
        <authorList>
            <person name="McCorrison J."/>
            <person name="Sanka R."/>
            <person name="Torralba M."/>
            <person name="Gillis M."/>
            <person name="Haft D.H."/>
            <person name="Methe B."/>
            <person name="Sutton G."/>
            <person name="Nelson K.E."/>
        </authorList>
    </citation>
    <scope>NUCLEOTIDE SEQUENCE [LARGE SCALE GENOMIC DNA]</scope>
    <source>
        <strain evidence="2 3">DNF00058</strain>
    </source>
</reference>
<comment type="caution">
    <text evidence="2">The sequence shown here is derived from an EMBL/GenBank/DDBJ whole genome shotgun (WGS) entry which is preliminary data.</text>
</comment>
<dbReference type="SUPFAM" id="SSF53448">
    <property type="entry name" value="Nucleotide-diphospho-sugar transferases"/>
    <property type="match status" value="1"/>
</dbReference>
<feature type="domain" description="Glycosyltransferase 2-like" evidence="1">
    <location>
        <begin position="6"/>
        <end position="136"/>
    </location>
</feature>
<proteinExistence type="predicted"/>
<gene>
    <name evidence="2" type="ORF">HMPREF9302_00340</name>
</gene>
<dbReference type="OrthoDB" id="9802649at2"/>
<organism evidence="2 3">
    <name type="scientific">Prevotella amnii DNF00058</name>
    <dbReference type="NCBI Taxonomy" id="1401066"/>
    <lineage>
        <taxon>Bacteria</taxon>
        <taxon>Pseudomonadati</taxon>
        <taxon>Bacteroidota</taxon>
        <taxon>Bacteroidia</taxon>
        <taxon>Bacteroidales</taxon>
        <taxon>Prevotellaceae</taxon>
        <taxon>Prevotella</taxon>
    </lineage>
</organism>
<evidence type="ECO:0000313" key="3">
    <source>
        <dbReference type="Proteomes" id="UP000029614"/>
    </source>
</evidence>
<dbReference type="GO" id="GO:0016758">
    <property type="term" value="F:hexosyltransferase activity"/>
    <property type="evidence" value="ECO:0007669"/>
    <property type="project" value="UniProtKB-ARBA"/>
</dbReference>
<dbReference type="RefSeq" id="WP_036853732.1">
    <property type="nucleotide sequence ID" value="NZ_JRNU01000001.1"/>
</dbReference>
<dbReference type="Gene3D" id="3.90.550.10">
    <property type="entry name" value="Spore Coat Polysaccharide Biosynthesis Protein SpsA, Chain A"/>
    <property type="match status" value="1"/>
</dbReference>
<accession>A0A096D768</accession>
<dbReference type="EMBL" id="JRNU01000001">
    <property type="protein sequence ID" value="KGF53374.1"/>
    <property type="molecule type" value="Genomic_DNA"/>
</dbReference>
<dbReference type="AlphaFoldDB" id="A0A096D768"/>
<dbReference type="Pfam" id="PF00535">
    <property type="entry name" value="Glycos_transf_2"/>
    <property type="match status" value="1"/>
</dbReference>
<name>A0A096D768_9BACT</name>
<dbReference type="PANTHER" id="PTHR22916:SF3">
    <property type="entry name" value="UDP-GLCNAC:BETAGAL BETA-1,3-N-ACETYLGLUCOSAMINYLTRANSFERASE-LIKE PROTEIN 1"/>
    <property type="match status" value="1"/>
</dbReference>